<gene>
    <name evidence="1" type="ORF">AB986_02130</name>
</gene>
<keyword evidence="2" id="KW-1185">Reference proteome</keyword>
<dbReference type="Proteomes" id="UP000035996">
    <property type="component" value="Unassembled WGS sequence"/>
</dbReference>
<evidence type="ECO:0008006" key="3">
    <source>
        <dbReference type="Google" id="ProtNLM"/>
    </source>
</evidence>
<evidence type="ECO:0000313" key="1">
    <source>
        <dbReference type="EMBL" id="KMM38147.1"/>
    </source>
</evidence>
<name>A0A0J6FUX5_9BACL</name>
<dbReference type="EMBL" id="LELK01000001">
    <property type="protein sequence ID" value="KMM38147.1"/>
    <property type="molecule type" value="Genomic_DNA"/>
</dbReference>
<dbReference type="OrthoDB" id="2449131at2"/>
<comment type="caution">
    <text evidence="1">The sequence shown here is derived from an EMBL/GenBank/DDBJ whole genome shotgun (WGS) entry which is preliminary data.</text>
</comment>
<evidence type="ECO:0000313" key="2">
    <source>
        <dbReference type="Proteomes" id="UP000035996"/>
    </source>
</evidence>
<organism evidence="1 2">
    <name type="scientific">Guptibacillus hwajinpoensis</name>
    <dbReference type="NCBI Taxonomy" id="208199"/>
    <lineage>
        <taxon>Bacteria</taxon>
        <taxon>Bacillati</taxon>
        <taxon>Bacillota</taxon>
        <taxon>Bacilli</taxon>
        <taxon>Bacillales</taxon>
        <taxon>Guptibacillaceae</taxon>
        <taxon>Guptibacillus</taxon>
    </lineage>
</organism>
<reference evidence="1" key="1">
    <citation type="submission" date="2015-06" db="EMBL/GenBank/DDBJ databases">
        <authorList>
            <person name="Liu B."/>
            <person name="Wang J."/>
            <person name="Zhu Y."/>
            <person name="Liu G."/>
            <person name="Chen Q."/>
            <person name="Zheng C."/>
            <person name="Che J."/>
            <person name="Ge C."/>
            <person name="Shi H."/>
            <person name="Pan Z."/>
            <person name="Liu X."/>
        </authorList>
    </citation>
    <scope>NUCLEOTIDE SEQUENCE [LARGE SCALE GENOMIC DNA]</scope>
    <source>
        <strain evidence="1">DSM 16346</strain>
    </source>
</reference>
<proteinExistence type="predicted"/>
<protein>
    <recommendedName>
        <fullName evidence="3">ABC transporter periplasmic binding protein yphF</fullName>
    </recommendedName>
</protein>
<dbReference type="PROSITE" id="PS51257">
    <property type="entry name" value="PROKAR_LIPOPROTEIN"/>
    <property type="match status" value="1"/>
</dbReference>
<dbReference type="PATRIC" id="fig|157733.3.peg.2641"/>
<dbReference type="AlphaFoldDB" id="A0A0J6FUX5"/>
<sequence>MKRLVTQILVWTCLVAVLSGCLYPESQKNENQIPYTDQIQSVQSAVEQYQENKSILPIKTRDQSTPIYQKYPIDFQKIVPSFLQQAPGNSFENGGVFQYVLIHPDENPTVRLIDLLTVEKVKDLQLQVNDYRRNNSYPPFKDVLEKNRYSIDYEALGMDEEPTVKSPYTNDQLPFFLNENGEVYIDYTNDLNKAIVNNPDHTYKNGDDIRDLLADNSFYVPVTSVPYTIKDDEAVFLVK</sequence>
<dbReference type="STRING" id="157733.AB986_02130"/>
<accession>A0A0J6FUX5</accession>
<dbReference type="RefSeq" id="WP_048309230.1">
    <property type="nucleotide sequence ID" value="NZ_CP119526.1"/>
</dbReference>